<dbReference type="GO" id="GO:0016780">
    <property type="term" value="F:phosphotransferase activity, for other substituted phosphate groups"/>
    <property type="evidence" value="ECO:0007669"/>
    <property type="project" value="TreeGrafter"/>
</dbReference>
<dbReference type="EMBL" id="MSCN01000001">
    <property type="protein sequence ID" value="PQJ77777.1"/>
    <property type="molecule type" value="Genomic_DNA"/>
</dbReference>
<evidence type="ECO:0000256" key="1">
    <source>
        <dbReference type="ARBA" id="ARBA00006464"/>
    </source>
</evidence>
<comment type="similarity">
    <text evidence="1">Belongs to the bacterial sugar transferase family.</text>
</comment>
<dbReference type="OrthoDB" id="9808602at2"/>
<organism evidence="3 4">
    <name type="scientific">Polaribacter porphyrae</name>
    <dbReference type="NCBI Taxonomy" id="1137780"/>
    <lineage>
        <taxon>Bacteria</taxon>
        <taxon>Pseudomonadati</taxon>
        <taxon>Bacteroidota</taxon>
        <taxon>Flavobacteriia</taxon>
        <taxon>Flavobacteriales</taxon>
        <taxon>Flavobacteriaceae</taxon>
    </lineage>
</organism>
<gene>
    <name evidence="3" type="ORF">BTO18_00610</name>
</gene>
<dbReference type="PANTHER" id="PTHR30576:SF20">
    <property type="entry name" value="QUINOVOSAMINEPHOSPHOTRANSFERAE-RELATED"/>
    <property type="match status" value="1"/>
</dbReference>
<evidence type="ECO:0000313" key="3">
    <source>
        <dbReference type="EMBL" id="PQJ77777.1"/>
    </source>
</evidence>
<evidence type="ECO:0000313" key="4">
    <source>
        <dbReference type="Proteomes" id="UP000238882"/>
    </source>
</evidence>
<sequence length="375" mass="44163">MNEIIAKGKKKEIKSSFLKDLENCSNNEPKVKKLILKEVNNNEVLEFIQKHFELSLEQTYITSTSTLFNIDRLKDNSISSIVNLKKINDVRFINKFFESINIKLPNSGFYLGCVETYPNRRKVLFEKYPPVINWFVYFFDTLFTRVFPKLKITKKIYFYLTKGKGRVISRAETYGRLYSCGFEIVDEKTINNTLYFVVKKVKDPIFDNDPTYGPIIRLKRIGKNKKKFNVYKLRTMHPFSEYLQEYVYNQNSLKEGGKIKDDFRISPEGRVFRKFWIDEIPMLINIIKGDMKLVGVRPLSSHFFGLYTNELQDLRTQFKPGFIPPFYADLPKDMNEIMASEKKYLLAYSKAPFNTDLKYLLLSFKNVLFKGARSN</sequence>
<name>A0A2S7WJJ0_9FLAO</name>
<keyword evidence="4" id="KW-1185">Reference proteome</keyword>
<protein>
    <recommendedName>
        <fullName evidence="2">Bacterial sugar transferase domain-containing protein</fullName>
    </recommendedName>
</protein>
<dbReference type="Proteomes" id="UP000238882">
    <property type="component" value="Unassembled WGS sequence"/>
</dbReference>
<feature type="domain" description="Bacterial sugar transferase" evidence="2">
    <location>
        <begin position="215"/>
        <end position="368"/>
    </location>
</feature>
<dbReference type="Pfam" id="PF02397">
    <property type="entry name" value="Bac_transf"/>
    <property type="match status" value="1"/>
</dbReference>
<dbReference type="PANTHER" id="PTHR30576">
    <property type="entry name" value="COLANIC BIOSYNTHESIS UDP-GLUCOSE LIPID CARRIER TRANSFERASE"/>
    <property type="match status" value="1"/>
</dbReference>
<dbReference type="InterPro" id="IPR003362">
    <property type="entry name" value="Bact_transf"/>
</dbReference>
<evidence type="ECO:0000259" key="2">
    <source>
        <dbReference type="Pfam" id="PF02397"/>
    </source>
</evidence>
<dbReference type="RefSeq" id="WP_105014357.1">
    <property type="nucleotide sequence ID" value="NZ_MSCN01000001.1"/>
</dbReference>
<reference evidence="3 4" key="1">
    <citation type="submission" date="2016-12" db="EMBL/GenBank/DDBJ databases">
        <title>Trade-off between light-utilization and light-protection in marine flavobacteria.</title>
        <authorList>
            <person name="Kumagai Y."/>
            <person name="Yoshizawa S."/>
            <person name="Kogure K."/>
            <person name="Iwasaki W."/>
        </authorList>
    </citation>
    <scope>NUCLEOTIDE SEQUENCE [LARGE SCALE GENOMIC DNA]</scope>
    <source>
        <strain evidence="3 4">NBRC 108759</strain>
    </source>
</reference>
<comment type="caution">
    <text evidence="3">The sequence shown here is derived from an EMBL/GenBank/DDBJ whole genome shotgun (WGS) entry which is preliminary data.</text>
</comment>
<accession>A0A2S7WJJ0</accession>
<dbReference type="AlphaFoldDB" id="A0A2S7WJJ0"/>
<proteinExistence type="inferred from homology"/>